<protein>
    <submittedName>
        <fullName evidence="1">Uncharacterized protein</fullName>
    </submittedName>
</protein>
<dbReference type="Proteomes" id="UP000054097">
    <property type="component" value="Unassembled WGS sequence"/>
</dbReference>
<evidence type="ECO:0000313" key="1">
    <source>
        <dbReference type="EMBL" id="KIM23865.1"/>
    </source>
</evidence>
<gene>
    <name evidence="1" type="ORF">M408DRAFT_11331</name>
</gene>
<dbReference type="EMBL" id="KN824331">
    <property type="protein sequence ID" value="KIM23865.1"/>
    <property type="molecule type" value="Genomic_DNA"/>
</dbReference>
<proteinExistence type="predicted"/>
<sequence length="618" mass="70939">MSLPGLFYMELETKFEEITQLRSAHGTFENSTSSQLAVGAEMERLIDSTKDEPVWKDFTNDNGYSLPWFTNSMNMRRRTIEARAQASPYPLYLVIRLPVINWKPVIEYLLRCRHIFFEVPDYMTGRNAGEITEEVRGVVPDDCVIHWYRAGVEILTEEREPIKIPIPNVINLTLNAAGSEHPNYHRYAFTRSLEDVEYNDEYTPLILLKSYRILDLLQNMHHLHTFTLSHHAIDPLSSDIDLPVVNVGQLQHMCIKDIDFLRNGNILPLLEHITAPQLSTLSLSGEYTDVLKTANALTTIGRPTGLILCLDNSGWPSAHRLHEELEFRSDFRSVNSLLLNIDESLVNGKYRGWPGDKVSSFLGQLSGLITVTLIAIAVERLYRSEMEEFKCIHHSHDIVGDEHLDIVPQKRKSPCRIRCFRECPSISFTDSNQIQELSILSPSKFAPRDIQCGAAFASLIRLKCTPFVLITFLSQRYLSSLQTIHLHWPTSPDLRAIERELRYFDAEITTWFTKHDVPFPLLRTFGVAWYPEWKKLFPMLYHLARGLSTQDFTLQLPAYPHPAIQRTIRSALAGIDDGSGTIMPTRGTCHKYLQSQVLLIMQKLRMFVDMVTVKMPRK</sequence>
<keyword evidence="2" id="KW-1185">Reference proteome</keyword>
<accession>A0A0C3AGS8</accession>
<organism evidence="1 2">
    <name type="scientific">Serendipita vermifera MAFF 305830</name>
    <dbReference type="NCBI Taxonomy" id="933852"/>
    <lineage>
        <taxon>Eukaryota</taxon>
        <taxon>Fungi</taxon>
        <taxon>Dikarya</taxon>
        <taxon>Basidiomycota</taxon>
        <taxon>Agaricomycotina</taxon>
        <taxon>Agaricomycetes</taxon>
        <taxon>Sebacinales</taxon>
        <taxon>Serendipitaceae</taxon>
        <taxon>Serendipita</taxon>
    </lineage>
</organism>
<reference evidence="1 2" key="1">
    <citation type="submission" date="2014-04" db="EMBL/GenBank/DDBJ databases">
        <authorList>
            <consortium name="DOE Joint Genome Institute"/>
            <person name="Kuo A."/>
            <person name="Zuccaro A."/>
            <person name="Kohler A."/>
            <person name="Nagy L.G."/>
            <person name="Floudas D."/>
            <person name="Copeland A."/>
            <person name="Barry K.W."/>
            <person name="Cichocki N."/>
            <person name="Veneault-Fourrey C."/>
            <person name="LaButti K."/>
            <person name="Lindquist E.A."/>
            <person name="Lipzen A."/>
            <person name="Lundell T."/>
            <person name="Morin E."/>
            <person name="Murat C."/>
            <person name="Sun H."/>
            <person name="Tunlid A."/>
            <person name="Henrissat B."/>
            <person name="Grigoriev I.V."/>
            <person name="Hibbett D.S."/>
            <person name="Martin F."/>
            <person name="Nordberg H.P."/>
            <person name="Cantor M.N."/>
            <person name="Hua S.X."/>
        </authorList>
    </citation>
    <scope>NUCLEOTIDE SEQUENCE [LARGE SCALE GENOMIC DNA]</scope>
    <source>
        <strain evidence="1 2">MAFF 305830</strain>
    </source>
</reference>
<evidence type="ECO:0000313" key="2">
    <source>
        <dbReference type="Proteomes" id="UP000054097"/>
    </source>
</evidence>
<reference evidence="2" key="2">
    <citation type="submission" date="2015-01" db="EMBL/GenBank/DDBJ databases">
        <title>Evolutionary Origins and Diversification of the Mycorrhizal Mutualists.</title>
        <authorList>
            <consortium name="DOE Joint Genome Institute"/>
            <consortium name="Mycorrhizal Genomics Consortium"/>
            <person name="Kohler A."/>
            <person name="Kuo A."/>
            <person name="Nagy L.G."/>
            <person name="Floudas D."/>
            <person name="Copeland A."/>
            <person name="Barry K.W."/>
            <person name="Cichocki N."/>
            <person name="Veneault-Fourrey C."/>
            <person name="LaButti K."/>
            <person name="Lindquist E.A."/>
            <person name="Lipzen A."/>
            <person name="Lundell T."/>
            <person name="Morin E."/>
            <person name="Murat C."/>
            <person name="Riley R."/>
            <person name="Ohm R."/>
            <person name="Sun H."/>
            <person name="Tunlid A."/>
            <person name="Henrissat B."/>
            <person name="Grigoriev I.V."/>
            <person name="Hibbett D.S."/>
            <person name="Martin F."/>
        </authorList>
    </citation>
    <scope>NUCLEOTIDE SEQUENCE [LARGE SCALE GENOMIC DNA]</scope>
    <source>
        <strain evidence="2">MAFF 305830</strain>
    </source>
</reference>
<dbReference type="HOGENOM" id="CLU_442241_0_0_1"/>
<dbReference type="AlphaFoldDB" id="A0A0C3AGS8"/>
<name>A0A0C3AGS8_SERVB</name>